<organism evidence="1 2">
    <name type="scientific">Neobacillus ginsengisoli</name>
    <dbReference type="NCBI Taxonomy" id="904295"/>
    <lineage>
        <taxon>Bacteria</taxon>
        <taxon>Bacillati</taxon>
        <taxon>Bacillota</taxon>
        <taxon>Bacilli</taxon>
        <taxon>Bacillales</taxon>
        <taxon>Bacillaceae</taxon>
        <taxon>Neobacillus</taxon>
    </lineage>
</organism>
<dbReference type="EMBL" id="JAUSTW010000005">
    <property type="protein sequence ID" value="MDQ0200315.1"/>
    <property type="molecule type" value="Genomic_DNA"/>
</dbReference>
<comment type="caution">
    <text evidence="1">The sequence shown here is derived from an EMBL/GenBank/DDBJ whole genome shotgun (WGS) entry which is preliminary data.</text>
</comment>
<evidence type="ECO:0000313" key="1">
    <source>
        <dbReference type="EMBL" id="MDQ0200315.1"/>
    </source>
</evidence>
<evidence type="ECO:0000313" key="2">
    <source>
        <dbReference type="Proteomes" id="UP001224122"/>
    </source>
</evidence>
<gene>
    <name evidence="1" type="ORF">J2S10_003498</name>
</gene>
<sequence length="35" mass="4145">MSSFKLRNVTKNYIKSKTVVDQVDLANITTMRWQK</sequence>
<protein>
    <recommendedName>
        <fullName evidence="3">ABC transporter ATP-binding protein</fullName>
    </recommendedName>
</protein>
<keyword evidence="2" id="KW-1185">Reference proteome</keyword>
<proteinExistence type="predicted"/>
<dbReference type="Proteomes" id="UP001224122">
    <property type="component" value="Unassembled WGS sequence"/>
</dbReference>
<reference evidence="1 2" key="1">
    <citation type="submission" date="2023-07" db="EMBL/GenBank/DDBJ databases">
        <title>Genomic Encyclopedia of Type Strains, Phase IV (KMG-IV): sequencing the most valuable type-strain genomes for metagenomic binning, comparative biology and taxonomic classification.</title>
        <authorList>
            <person name="Goeker M."/>
        </authorList>
    </citation>
    <scope>NUCLEOTIDE SEQUENCE [LARGE SCALE GENOMIC DNA]</scope>
    <source>
        <strain evidence="1 2">DSM 27594</strain>
    </source>
</reference>
<name>A0ABT9XXL6_9BACI</name>
<accession>A0ABT9XXL6</accession>
<evidence type="ECO:0008006" key="3">
    <source>
        <dbReference type="Google" id="ProtNLM"/>
    </source>
</evidence>